<reference evidence="2" key="1">
    <citation type="journal article" date="2011" name="Nature">
        <title>Genome sequence and analysis of the tuber crop potato.</title>
        <authorList>
            <consortium name="The Potato Genome Sequencing Consortium"/>
        </authorList>
    </citation>
    <scope>NUCLEOTIDE SEQUENCE [LARGE SCALE GENOMIC DNA]</scope>
    <source>
        <strain evidence="2">cv. DM1-3 516 R44</strain>
    </source>
</reference>
<dbReference type="ExpressionAtlas" id="M1AY23">
    <property type="expression patterns" value="baseline"/>
</dbReference>
<protein>
    <submittedName>
        <fullName evidence="1">PRIP-interacting protein</fullName>
    </submittedName>
</protein>
<sequence>MYLPRNVDLLQVEELAWLSSPPLKVEIEENMLHGMLKSITAYFGDIAFSDVSMF</sequence>
<evidence type="ECO:0000313" key="1">
    <source>
        <dbReference type="EnsemblPlants" id="PGSC0003DMT400032795"/>
    </source>
</evidence>
<organism evidence="1 2">
    <name type="scientific">Solanum tuberosum</name>
    <name type="common">Potato</name>
    <dbReference type="NCBI Taxonomy" id="4113"/>
    <lineage>
        <taxon>Eukaryota</taxon>
        <taxon>Viridiplantae</taxon>
        <taxon>Streptophyta</taxon>
        <taxon>Embryophyta</taxon>
        <taxon>Tracheophyta</taxon>
        <taxon>Spermatophyta</taxon>
        <taxon>Magnoliopsida</taxon>
        <taxon>eudicotyledons</taxon>
        <taxon>Gunneridae</taxon>
        <taxon>Pentapetalae</taxon>
        <taxon>asterids</taxon>
        <taxon>lamiids</taxon>
        <taxon>Solanales</taxon>
        <taxon>Solanaceae</taxon>
        <taxon>Solanoideae</taxon>
        <taxon>Solaneae</taxon>
        <taxon>Solanum</taxon>
    </lineage>
</organism>
<dbReference type="Gramene" id="PGSC0003DMT400032795">
    <property type="protein sequence ID" value="PGSC0003DMT400032795"/>
    <property type="gene ID" value="PGSC0003DMG400012593"/>
</dbReference>
<dbReference type="Gene3D" id="3.40.50.150">
    <property type="entry name" value="Vaccinia Virus protein VP39"/>
    <property type="match status" value="1"/>
</dbReference>
<dbReference type="PANTHER" id="PTHR14741">
    <property type="entry name" value="S-ADENOSYLMETHIONINE-DEPENDENT METHYLTRANSFERASE RELATED"/>
    <property type="match status" value="1"/>
</dbReference>
<name>M1AY23_SOLTU</name>
<reference evidence="1" key="2">
    <citation type="submission" date="2015-06" db="UniProtKB">
        <authorList>
            <consortium name="EnsemblPlants"/>
        </authorList>
    </citation>
    <scope>IDENTIFICATION</scope>
    <source>
        <strain evidence="1">DM1-3 516 R44</strain>
    </source>
</reference>
<dbReference type="InterPro" id="IPR029063">
    <property type="entry name" value="SAM-dependent_MTases_sf"/>
</dbReference>
<dbReference type="EnsemblPlants" id="PGSC0003DMT400032795">
    <property type="protein sequence ID" value="PGSC0003DMT400032795"/>
    <property type="gene ID" value="PGSC0003DMG400012593"/>
</dbReference>
<accession>M1AY23</accession>
<dbReference type="PANTHER" id="PTHR14741:SF41">
    <property type="entry name" value="TRIMETHYLGUANOSINE SYNTHASE"/>
    <property type="match status" value="1"/>
</dbReference>
<dbReference type="HOGENOM" id="CLU_3054120_0_0_1"/>
<proteinExistence type="predicted"/>
<keyword evidence="2" id="KW-1185">Reference proteome</keyword>
<dbReference type="AlphaFoldDB" id="M1AY23"/>
<gene>
    <name evidence="1" type="primary">LOC102588042</name>
</gene>
<evidence type="ECO:0000313" key="2">
    <source>
        <dbReference type="Proteomes" id="UP000011115"/>
    </source>
</evidence>
<dbReference type="Proteomes" id="UP000011115">
    <property type="component" value="Unassembled WGS sequence"/>
</dbReference>